<dbReference type="RefSeq" id="XP_014149442.1">
    <property type="nucleotide sequence ID" value="XM_014293967.1"/>
</dbReference>
<reference evidence="1 2" key="1">
    <citation type="submission" date="2011-02" db="EMBL/GenBank/DDBJ databases">
        <title>The Genome Sequence of Sphaeroforma arctica JP610.</title>
        <authorList>
            <consortium name="The Broad Institute Genome Sequencing Platform"/>
            <person name="Russ C."/>
            <person name="Cuomo C."/>
            <person name="Young S.K."/>
            <person name="Zeng Q."/>
            <person name="Gargeya S."/>
            <person name="Alvarado L."/>
            <person name="Berlin A."/>
            <person name="Chapman S.B."/>
            <person name="Chen Z."/>
            <person name="Freedman E."/>
            <person name="Gellesch M."/>
            <person name="Goldberg J."/>
            <person name="Griggs A."/>
            <person name="Gujja S."/>
            <person name="Heilman E."/>
            <person name="Heiman D."/>
            <person name="Howarth C."/>
            <person name="Mehta T."/>
            <person name="Neiman D."/>
            <person name="Pearson M."/>
            <person name="Roberts A."/>
            <person name="Saif S."/>
            <person name="Shea T."/>
            <person name="Shenoy N."/>
            <person name="Sisk P."/>
            <person name="Stolte C."/>
            <person name="Sykes S."/>
            <person name="White J."/>
            <person name="Yandava C."/>
            <person name="Burger G."/>
            <person name="Gray M.W."/>
            <person name="Holland P.W.H."/>
            <person name="King N."/>
            <person name="Lang F.B.F."/>
            <person name="Roger A.J."/>
            <person name="Ruiz-Trillo I."/>
            <person name="Haas B."/>
            <person name="Nusbaum C."/>
            <person name="Birren B."/>
        </authorList>
    </citation>
    <scope>NUCLEOTIDE SEQUENCE [LARGE SCALE GENOMIC DNA]</scope>
    <source>
        <strain evidence="1 2">JP610</strain>
    </source>
</reference>
<protein>
    <submittedName>
        <fullName evidence="1">Uncharacterized protein</fullName>
    </submittedName>
</protein>
<dbReference type="AlphaFoldDB" id="A0A0L0FFL2"/>
<keyword evidence="2" id="KW-1185">Reference proteome</keyword>
<dbReference type="EMBL" id="KQ243561">
    <property type="protein sequence ID" value="KNC75540.1"/>
    <property type="molecule type" value="Genomic_DNA"/>
</dbReference>
<organism evidence="1 2">
    <name type="scientific">Sphaeroforma arctica JP610</name>
    <dbReference type="NCBI Taxonomy" id="667725"/>
    <lineage>
        <taxon>Eukaryota</taxon>
        <taxon>Ichthyosporea</taxon>
        <taxon>Ichthyophonida</taxon>
        <taxon>Sphaeroforma</taxon>
    </lineage>
</organism>
<evidence type="ECO:0000313" key="2">
    <source>
        <dbReference type="Proteomes" id="UP000054560"/>
    </source>
</evidence>
<evidence type="ECO:0000313" key="1">
    <source>
        <dbReference type="EMBL" id="KNC75540.1"/>
    </source>
</evidence>
<sequence>MDGYVTISAYEGVLFGGLPTYFWPDDTPGVGPAMEGLTCACNFGPWSSVDETGQGAHFEVEQKYPEMEMDSADVLFMMQTEVVA</sequence>
<proteinExistence type="predicted"/>
<name>A0A0L0FFL2_9EUKA</name>
<dbReference type="GeneID" id="25912443"/>
<dbReference type="Proteomes" id="UP000054560">
    <property type="component" value="Unassembled WGS sequence"/>
</dbReference>
<gene>
    <name evidence="1" type="ORF">SARC_11939</name>
</gene>
<accession>A0A0L0FFL2</accession>